<feature type="signal peptide" evidence="1">
    <location>
        <begin position="1"/>
        <end position="27"/>
    </location>
</feature>
<accession>A0A7W7YFD3</accession>
<keyword evidence="3" id="KW-1185">Reference proteome</keyword>
<evidence type="ECO:0000256" key="1">
    <source>
        <dbReference type="SAM" id="SignalP"/>
    </source>
</evidence>
<comment type="caution">
    <text evidence="2">The sequence shown here is derived from an EMBL/GenBank/DDBJ whole genome shotgun (WGS) entry which is preliminary data.</text>
</comment>
<dbReference type="Proteomes" id="UP000590740">
    <property type="component" value="Unassembled WGS sequence"/>
</dbReference>
<proteinExistence type="predicted"/>
<dbReference type="EMBL" id="JACHIG010000012">
    <property type="protein sequence ID" value="MBB5034845.1"/>
    <property type="molecule type" value="Genomic_DNA"/>
</dbReference>
<keyword evidence="1" id="KW-0732">Signal</keyword>
<gene>
    <name evidence="2" type="ORF">HNQ65_004453</name>
</gene>
<sequence>MKTLFKSLSSAALALSAALLLTQCASHRTTVRTAQSATPTATGNVSVQTLGDTTVATRRLIHHPLTNKDIGKVYEEITIVSPRGTSVEDRIIVRALPKLETNVVTR</sequence>
<protein>
    <submittedName>
        <fullName evidence="2">Uncharacterized protein</fullName>
    </submittedName>
</protein>
<evidence type="ECO:0000313" key="2">
    <source>
        <dbReference type="EMBL" id="MBB5034845.1"/>
    </source>
</evidence>
<reference evidence="2 3" key="1">
    <citation type="submission" date="2020-08" db="EMBL/GenBank/DDBJ databases">
        <title>Genomic Encyclopedia of Type Strains, Phase IV (KMG-IV): sequencing the most valuable type-strain genomes for metagenomic binning, comparative biology and taxonomic classification.</title>
        <authorList>
            <person name="Goeker M."/>
        </authorList>
    </citation>
    <scope>NUCLEOTIDE SEQUENCE [LARGE SCALE GENOMIC DNA]</scope>
    <source>
        <strain evidence="2 3">DSM 12252</strain>
    </source>
</reference>
<dbReference type="AlphaFoldDB" id="A0A7W7YFD3"/>
<evidence type="ECO:0000313" key="3">
    <source>
        <dbReference type="Proteomes" id="UP000590740"/>
    </source>
</evidence>
<name>A0A7W7YFD3_9BACT</name>
<feature type="chain" id="PRO_5031239349" evidence="1">
    <location>
        <begin position="28"/>
        <end position="106"/>
    </location>
</feature>
<dbReference type="RefSeq" id="WP_184343045.1">
    <property type="nucleotide sequence ID" value="NZ_JACHIG010000012.1"/>
</dbReference>
<organism evidence="2 3">
    <name type="scientific">Prosthecobacter vanneervenii</name>
    <dbReference type="NCBI Taxonomy" id="48466"/>
    <lineage>
        <taxon>Bacteria</taxon>
        <taxon>Pseudomonadati</taxon>
        <taxon>Verrucomicrobiota</taxon>
        <taxon>Verrucomicrobiia</taxon>
        <taxon>Verrucomicrobiales</taxon>
        <taxon>Verrucomicrobiaceae</taxon>
        <taxon>Prosthecobacter</taxon>
    </lineage>
</organism>